<reference evidence="2" key="2">
    <citation type="journal article" date="2023" name="Proc. Natl. Acad. Sci. U.S.A.">
        <title>A global phylogenomic analysis of the shiitake genus Lentinula.</title>
        <authorList>
            <person name="Sierra-Patev S."/>
            <person name="Min B."/>
            <person name="Naranjo-Ortiz M."/>
            <person name="Looney B."/>
            <person name="Konkel Z."/>
            <person name="Slot J.C."/>
            <person name="Sakamoto Y."/>
            <person name="Steenwyk J.L."/>
            <person name="Rokas A."/>
            <person name="Carro J."/>
            <person name="Camarero S."/>
            <person name="Ferreira P."/>
            <person name="Molpeceres G."/>
            <person name="Ruiz-Duenas F.J."/>
            <person name="Serrano A."/>
            <person name="Henrissat B."/>
            <person name="Drula E."/>
            <person name="Hughes K.W."/>
            <person name="Mata J.L."/>
            <person name="Ishikawa N.K."/>
            <person name="Vargas-Isla R."/>
            <person name="Ushijima S."/>
            <person name="Smith C.A."/>
            <person name="Donoghue J."/>
            <person name="Ahrendt S."/>
            <person name="Andreopoulos W."/>
            <person name="He G."/>
            <person name="LaButti K."/>
            <person name="Lipzen A."/>
            <person name="Ng V."/>
            <person name="Riley R."/>
            <person name="Sandor L."/>
            <person name="Barry K."/>
            <person name="Martinez A.T."/>
            <person name="Xiao Y."/>
            <person name="Gibbons J.G."/>
            <person name="Terashima K."/>
            <person name="Grigoriev I.V."/>
            <person name="Hibbett D."/>
        </authorList>
    </citation>
    <scope>NUCLEOTIDE SEQUENCE</scope>
    <source>
        <strain evidence="2">ET3784</strain>
    </source>
</reference>
<gene>
    <name evidence="2" type="ORF">DFJ43DRAFT_249871</name>
</gene>
<evidence type="ECO:0000313" key="3">
    <source>
        <dbReference type="Proteomes" id="UP001176059"/>
    </source>
</evidence>
<protein>
    <submittedName>
        <fullName evidence="2">Uncharacterized protein</fullName>
    </submittedName>
</protein>
<feature type="compositionally biased region" description="Basic and acidic residues" evidence="1">
    <location>
        <begin position="70"/>
        <end position="90"/>
    </location>
</feature>
<reference evidence="2" key="1">
    <citation type="submission" date="2022-08" db="EMBL/GenBank/DDBJ databases">
        <authorList>
            <consortium name="DOE Joint Genome Institute"/>
            <person name="Min B."/>
            <person name="Sierra-Patev S."/>
            <person name="Naranjo-Ortiz M."/>
            <person name="Looney B."/>
            <person name="Konkel Z."/>
            <person name="Slot J.C."/>
            <person name="Sakamoto Y."/>
            <person name="Steenwyk J.L."/>
            <person name="Rokas A."/>
            <person name="Carro J."/>
            <person name="Camarero S."/>
            <person name="Ferreira P."/>
            <person name="Molpeceres G."/>
            <person name="Ruiz-duenas F.J."/>
            <person name="Serrano A."/>
            <person name="Henrissat B."/>
            <person name="Drula E."/>
            <person name="Hughes K.W."/>
            <person name="Mata J.L."/>
            <person name="Ishikawa N.K."/>
            <person name="Vargas-Isla R."/>
            <person name="Ushijima S."/>
            <person name="Smith C.A."/>
            <person name="Ahrendt S."/>
            <person name="Andreopoulos W."/>
            <person name="He G."/>
            <person name="LaButti K."/>
            <person name="Lipzen A."/>
            <person name="Ng V."/>
            <person name="Riley R."/>
            <person name="Sandor L."/>
            <person name="Barry K."/>
            <person name="Martinez A.T."/>
            <person name="Xiao Y."/>
            <person name="Gibbons J.G."/>
            <person name="Terashima K."/>
            <person name="Hibbett D.S."/>
            <person name="Grigoriev I.V."/>
        </authorList>
    </citation>
    <scope>NUCLEOTIDE SEQUENCE</scope>
    <source>
        <strain evidence="2">ET3784</strain>
    </source>
</reference>
<evidence type="ECO:0000256" key="1">
    <source>
        <dbReference type="SAM" id="MobiDB-lite"/>
    </source>
</evidence>
<evidence type="ECO:0000313" key="2">
    <source>
        <dbReference type="EMBL" id="KAJ3737252.1"/>
    </source>
</evidence>
<name>A0AA38N5Q6_9AGAR</name>
<comment type="caution">
    <text evidence="2">The sequence shown here is derived from an EMBL/GenBank/DDBJ whole genome shotgun (WGS) entry which is preliminary data.</text>
</comment>
<feature type="compositionally biased region" description="Polar residues" evidence="1">
    <location>
        <begin position="94"/>
        <end position="103"/>
    </location>
</feature>
<feature type="compositionally biased region" description="Polar residues" evidence="1">
    <location>
        <begin position="55"/>
        <end position="69"/>
    </location>
</feature>
<accession>A0AA38N5Q6</accession>
<proteinExistence type="predicted"/>
<keyword evidence="3" id="KW-1185">Reference proteome</keyword>
<dbReference type="EMBL" id="JANVFO010000002">
    <property type="protein sequence ID" value="KAJ3737252.1"/>
    <property type="molecule type" value="Genomic_DNA"/>
</dbReference>
<feature type="compositionally biased region" description="Basic and acidic residues" evidence="1">
    <location>
        <begin position="104"/>
        <end position="117"/>
    </location>
</feature>
<dbReference type="AlphaFoldDB" id="A0AA38N5Q6"/>
<organism evidence="2 3">
    <name type="scientific">Lentinula guzmanii</name>
    <dbReference type="NCBI Taxonomy" id="2804957"/>
    <lineage>
        <taxon>Eukaryota</taxon>
        <taxon>Fungi</taxon>
        <taxon>Dikarya</taxon>
        <taxon>Basidiomycota</taxon>
        <taxon>Agaricomycotina</taxon>
        <taxon>Agaricomycetes</taxon>
        <taxon>Agaricomycetidae</taxon>
        <taxon>Agaricales</taxon>
        <taxon>Marasmiineae</taxon>
        <taxon>Omphalotaceae</taxon>
        <taxon>Lentinula</taxon>
    </lineage>
</organism>
<dbReference type="Proteomes" id="UP001176059">
    <property type="component" value="Unassembled WGS sequence"/>
</dbReference>
<feature type="region of interest" description="Disordered" evidence="1">
    <location>
        <begin position="44"/>
        <end position="117"/>
    </location>
</feature>
<sequence length="117" mass="12981">MSDEYGGNSFKDSLVDDCELKSQILVLTFTMLMSQAINPEGATINERFKNYPPENDTTSSGGFSTTQEMWSDKAQRGNKFEVKPADEHKPSNGLIDQSLNGSNLKDELQDAKQGKDQ</sequence>